<evidence type="ECO:0000313" key="6">
    <source>
        <dbReference type="Proteomes" id="UP000316726"/>
    </source>
</evidence>
<reference evidence="5 6" key="1">
    <citation type="submission" date="2018-07" db="EMBL/GenBank/DDBJ databases">
        <title>The complete nuclear genome of the prasinophyte Chloropicon primus (CCMP1205).</title>
        <authorList>
            <person name="Pombert J.-F."/>
            <person name="Otis C."/>
            <person name="Turmel M."/>
            <person name="Lemieux C."/>
        </authorList>
    </citation>
    <scope>NUCLEOTIDE SEQUENCE [LARGE SCALE GENOMIC DNA]</scope>
    <source>
        <strain evidence="5 6">CCMP1205</strain>
    </source>
</reference>
<proteinExistence type="predicted"/>
<dbReference type="EMBL" id="CP031037">
    <property type="protein sequence ID" value="QDZ20968.1"/>
    <property type="molecule type" value="Genomic_DNA"/>
</dbReference>
<dbReference type="OrthoDB" id="10250130at2759"/>
<dbReference type="GO" id="GO:0019760">
    <property type="term" value="P:glucosinolate metabolic process"/>
    <property type="evidence" value="ECO:0007669"/>
    <property type="project" value="UniProtKB-ARBA"/>
</dbReference>
<dbReference type="Pfam" id="PF24681">
    <property type="entry name" value="Kelch_KLHDC2_KLHL20_DRC7"/>
    <property type="match status" value="1"/>
</dbReference>
<dbReference type="InterPro" id="IPR015915">
    <property type="entry name" value="Kelch-typ_b-propeller"/>
</dbReference>
<comment type="cofactor">
    <cofactor evidence="1">
        <name>Fe(2+)</name>
        <dbReference type="ChEBI" id="CHEBI:29033"/>
    </cofactor>
</comment>
<organism evidence="5 6">
    <name type="scientific">Chloropicon primus</name>
    <dbReference type="NCBI Taxonomy" id="1764295"/>
    <lineage>
        <taxon>Eukaryota</taxon>
        <taxon>Viridiplantae</taxon>
        <taxon>Chlorophyta</taxon>
        <taxon>Chloropicophyceae</taxon>
        <taxon>Chloropicales</taxon>
        <taxon>Chloropicaceae</taxon>
        <taxon>Chloropicon</taxon>
    </lineage>
</organism>
<keyword evidence="4" id="KW-0408">Iron</keyword>
<evidence type="ECO:0000256" key="1">
    <source>
        <dbReference type="ARBA" id="ARBA00001954"/>
    </source>
</evidence>
<accession>A0A5B8MK16</accession>
<evidence type="ECO:0008006" key="7">
    <source>
        <dbReference type="Google" id="ProtNLM"/>
    </source>
</evidence>
<evidence type="ECO:0000256" key="3">
    <source>
        <dbReference type="ARBA" id="ARBA00022737"/>
    </source>
</evidence>
<evidence type="ECO:0000313" key="5">
    <source>
        <dbReference type="EMBL" id="QDZ20968.1"/>
    </source>
</evidence>
<dbReference type="STRING" id="1764295.A0A5B8MK16"/>
<dbReference type="SUPFAM" id="SSF117281">
    <property type="entry name" value="Kelch motif"/>
    <property type="match status" value="1"/>
</dbReference>
<evidence type="ECO:0000256" key="2">
    <source>
        <dbReference type="ARBA" id="ARBA00022441"/>
    </source>
</evidence>
<gene>
    <name evidence="5" type="ORF">A3770_04p34860</name>
</gene>
<sequence length="331" mass="35226">MRARWDKLEVEGEGPGERSSHCVSAVGGRVYVLGGEKEARVPLPMSMFSFDAGASKLEWRVAETAGQDSPPSRNAHAQAVLGTDIYVHGGRQGVDIGEKALSDLWKYDTLKASWQEVQCASGDIPEPRSYHVMTALDGDLYLFGGCGEEGRLADFHAFSPAAGAWRRLNDPPVAGRGGATLEAIAASGKIFLFSGFEGKESKDCLTYDVGKGEWTVHEKPGDFMVERSVCSSVTRNSDVIVFGGETKPSDKGHDGAGNFENRVFLFSGSGSGSVAELQVGASPSSGSPAPRGWSSGALVKDSMAVFYGGLTGDDKDPQRLGDCWALRFEDS</sequence>
<evidence type="ECO:0000256" key="4">
    <source>
        <dbReference type="ARBA" id="ARBA00023004"/>
    </source>
</evidence>
<dbReference type="AlphaFoldDB" id="A0A5B8MK16"/>
<dbReference type="PANTHER" id="PTHR47435:SF4">
    <property type="entry name" value="KELCH REPEAT PROTEIN (AFU_ORTHOLOGUE AFUA_5G12780)"/>
    <property type="match status" value="1"/>
</dbReference>
<keyword evidence="6" id="KW-1185">Reference proteome</keyword>
<dbReference type="Gene3D" id="2.120.10.80">
    <property type="entry name" value="Kelch-type beta propeller"/>
    <property type="match status" value="2"/>
</dbReference>
<name>A0A5B8MK16_9CHLO</name>
<keyword evidence="2" id="KW-0880">Kelch repeat</keyword>
<protein>
    <recommendedName>
        <fullName evidence="7">Galactose oxidase</fullName>
    </recommendedName>
</protein>
<dbReference type="Proteomes" id="UP000316726">
    <property type="component" value="Chromosome 4"/>
</dbReference>
<keyword evidence="3" id="KW-0677">Repeat</keyword>
<dbReference type="PANTHER" id="PTHR47435">
    <property type="entry name" value="KELCH REPEAT PROTEIN (AFU_ORTHOLOGUE AFUA_5G12780)"/>
    <property type="match status" value="1"/>
</dbReference>